<dbReference type="PANTHER" id="PTHR42789:SF1">
    <property type="entry name" value="D-ISOMER SPECIFIC 2-HYDROXYACID DEHYDROGENASE FAMILY PROTEIN (AFU_ORTHOLOGUE AFUA_6G10090)"/>
    <property type="match status" value="1"/>
</dbReference>
<keyword evidence="9" id="KW-1185">Reference proteome</keyword>
<dbReference type="Proteomes" id="UP000494252">
    <property type="component" value="Unassembled WGS sequence"/>
</dbReference>
<dbReference type="PANTHER" id="PTHR42789">
    <property type="entry name" value="D-ISOMER SPECIFIC 2-HYDROXYACID DEHYDROGENASE FAMILY PROTEIN (AFU_ORTHOLOGUE AFUA_6G10090)"/>
    <property type="match status" value="1"/>
</dbReference>
<dbReference type="EMBL" id="CADIKI010000036">
    <property type="protein sequence ID" value="CAB3810469.1"/>
    <property type="molecule type" value="Genomic_DNA"/>
</dbReference>
<dbReference type="PROSITE" id="PS00065">
    <property type="entry name" value="D_2_HYDROXYACID_DH_1"/>
    <property type="match status" value="1"/>
</dbReference>
<dbReference type="GO" id="GO:0051287">
    <property type="term" value="F:NAD binding"/>
    <property type="evidence" value="ECO:0007669"/>
    <property type="project" value="InterPro"/>
</dbReference>
<organism evidence="8 9">
    <name type="scientific">Paraburkholderia fynbosensis</name>
    <dbReference type="NCBI Taxonomy" id="1200993"/>
    <lineage>
        <taxon>Bacteria</taxon>
        <taxon>Pseudomonadati</taxon>
        <taxon>Pseudomonadota</taxon>
        <taxon>Betaproteobacteria</taxon>
        <taxon>Burkholderiales</taxon>
        <taxon>Burkholderiaceae</taxon>
        <taxon>Paraburkholderia</taxon>
    </lineage>
</organism>
<evidence type="ECO:0000259" key="7">
    <source>
        <dbReference type="Pfam" id="PF02826"/>
    </source>
</evidence>
<dbReference type="InterPro" id="IPR029752">
    <property type="entry name" value="D-isomer_DH_CS1"/>
</dbReference>
<evidence type="ECO:0000256" key="5">
    <source>
        <dbReference type="RuleBase" id="RU003719"/>
    </source>
</evidence>
<dbReference type="SUPFAM" id="SSF51735">
    <property type="entry name" value="NAD(P)-binding Rossmann-fold domains"/>
    <property type="match status" value="1"/>
</dbReference>
<evidence type="ECO:0000256" key="4">
    <source>
        <dbReference type="ARBA" id="ARBA00023027"/>
    </source>
</evidence>
<dbReference type="Gene3D" id="3.40.50.720">
    <property type="entry name" value="NAD(P)-binding Rossmann-like Domain"/>
    <property type="match status" value="2"/>
</dbReference>
<dbReference type="InterPro" id="IPR036291">
    <property type="entry name" value="NAD(P)-bd_dom_sf"/>
</dbReference>
<dbReference type="RefSeq" id="WP_217468696.1">
    <property type="nucleotide sequence ID" value="NZ_CADIKI010000036.1"/>
</dbReference>
<dbReference type="Pfam" id="PF00389">
    <property type="entry name" value="2-Hacid_dh"/>
    <property type="match status" value="1"/>
</dbReference>
<evidence type="ECO:0000256" key="3">
    <source>
        <dbReference type="ARBA" id="ARBA00023002"/>
    </source>
</evidence>
<evidence type="ECO:0000259" key="6">
    <source>
        <dbReference type="Pfam" id="PF00389"/>
    </source>
</evidence>
<keyword evidence="2" id="KW-0028">Amino-acid biosynthesis</keyword>
<feature type="domain" description="D-isomer specific 2-hydroxyacid dehydrogenase NAD-binding" evidence="7">
    <location>
        <begin position="133"/>
        <end position="310"/>
    </location>
</feature>
<proteinExistence type="inferred from homology"/>
<evidence type="ECO:0000313" key="9">
    <source>
        <dbReference type="Proteomes" id="UP000494252"/>
    </source>
</evidence>
<dbReference type="GO" id="GO:0008652">
    <property type="term" value="P:amino acid biosynthetic process"/>
    <property type="evidence" value="ECO:0007669"/>
    <property type="project" value="UniProtKB-KW"/>
</dbReference>
<reference evidence="8 9" key="1">
    <citation type="submission" date="2020-04" db="EMBL/GenBank/DDBJ databases">
        <authorList>
            <person name="De Canck E."/>
        </authorList>
    </citation>
    <scope>NUCLEOTIDE SEQUENCE [LARGE SCALE GENOMIC DNA]</scope>
    <source>
        <strain evidence="8 9">LMG 27177</strain>
    </source>
</reference>
<keyword evidence="8" id="KW-0670">Pyruvate</keyword>
<dbReference type="SUPFAM" id="SSF52283">
    <property type="entry name" value="Formate/glycerate dehydrogenase catalytic domain-like"/>
    <property type="match status" value="1"/>
</dbReference>
<comment type="similarity">
    <text evidence="1 5">Belongs to the D-isomer specific 2-hydroxyacid dehydrogenase family.</text>
</comment>
<dbReference type="Pfam" id="PF02826">
    <property type="entry name" value="2-Hacid_dh_C"/>
    <property type="match status" value="1"/>
</dbReference>
<dbReference type="InterPro" id="IPR006140">
    <property type="entry name" value="D-isomer_DH_NAD-bd"/>
</dbReference>
<dbReference type="InterPro" id="IPR006139">
    <property type="entry name" value="D-isomer_2_OHA_DH_cat_dom"/>
</dbReference>
<dbReference type="FunFam" id="3.40.50.720:FF:000203">
    <property type="entry name" value="D-3-phosphoglycerate dehydrogenase (SerA)"/>
    <property type="match status" value="1"/>
</dbReference>
<gene>
    <name evidence="8" type="primary">ghrB_4</name>
    <name evidence="8" type="ORF">LMG27177_07229</name>
</gene>
<evidence type="ECO:0000256" key="2">
    <source>
        <dbReference type="ARBA" id="ARBA00022605"/>
    </source>
</evidence>
<dbReference type="GO" id="GO:0016618">
    <property type="term" value="F:hydroxypyruvate reductase [NAD(P)H] activity"/>
    <property type="evidence" value="ECO:0007669"/>
    <property type="project" value="UniProtKB-EC"/>
</dbReference>
<feature type="domain" description="D-isomer specific 2-hydroxyacid dehydrogenase catalytic" evidence="6">
    <location>
        <begin position="49"/>
        <end position="342"/>
    </location>
</feature>
<keyword evidence="3 5" id="KW-0560">Oxidoreductase</keyword>
<keyword evidence="4" id="KW-0520">NAD</keyword>
<sequence length="370" mass="40282">MTAVNEEVSSHRMTDACRRIVYVNRYGEPAFAETLTHNGQVVLQGLTDRTPRGEADEMLRRAHAYQISSAKSHMGPDYLVSDTLLARMPSLLIVSTIGAGYDTVDLDACTRAGVAVVNQSGGGNAEAVAEHVLAMMLCLSKRVLESDRHMRRTAGIVRDHYVGRNLQGKTVGIVGLGNVGGRLAQMCRAAFGMRVLAYSESGTDERYASFGAVKATLDDLLRQADFVAICCALNDRTRGLMGSREFALMQSHAYFITAARGGIHDENALLEALRHKRIAGAGIDVWDVEPPPPDHPLLAFDTVVASPHIGGATLESRRDASIGAAQQMLDMFAGRRPPRLLNPDVWEAYSSRFKDVLGFYPEKQVSLPRA</sequence>
<protein>
    <submittedName>
        <fullName evidence="8">Glyoxylate/hydroxypyruvate reductase B</fullName>
        <ecNumber evidence="8">1.1.1.81</ecNumber>
    </submittedName>
</protein>
<accession>A0A6J5H4J3</accession>
<evidence type="ECO:0000313" key="8">
    <source>
        <dbReference type="EMBL" id="CAB3810469.1"/>
    </source>
</evidence>
<name>A0A6J5H4J3_9BURK</name>
<evidence type="ECO:0000256" key="1">
    <source>
        <dbReference type="ARBA" id="ARBA00005854"/>
    </source>
</evidence>
<dbReference type="InterPro" id="IPR050857">
    <property type="entry name" value="D-2-hydroxyacid_DH"/>
</dbReference>
<dbReference type="EC" id="1.1.1.81" evidence="8"/>
<dbReference type="AlphaFoldDB" id="A0A6J5H4J3"/>